<dbReference type="InterPro" id="IPR046826">
    <property type="entry name" value="PDH_N"/>
</dbReference>
<name>A0A285NSE2_9AQUI</name>
<evidence type="ECO:0000256" key="7">
    <source>
        <dbReference type="ARBA" id="ARBA00023027"/>
    </source>
</evidence>
<dbReference type="InterPro" id="IPR008927">
    <property type="entry name" value="6-PGluconate_DH-like_C_sf"/>
</dbReference>
<dbReference type="GO" id="GO:0070403">
    <property type="term" value="F:NAD+ binding"/>
    <property type="evidence" value="ECO:0007669"/>
    <property type="project" value="InterPro"/>
</dbReference>
<dbReference type="FunFam" id="1.10.3660.10:FF:000003">
    <property type="entry name" value="Prephenate dehydrogenase"/>
    <property type="match status" value="1"/>
</dbReference>
<dbReference type="GO" id="GO:0006571">
    <property type="term" value="P:tyrosine biosynthetic process"/>
    <property type="evidence" value="ECO:0007669"/>
    <property type="project" value="UniProtKB-KW"/>
</dbReference>
<dbReference type="OrthoDB" id="9802008at2"/>
<gene>
    <name evidence="11" type="ORF">SAMN06265353_0427</name>
</gene>
<accession>A0A285NSE2</accession>
<evidence type="ECO:0000256" key="4">
    <source>
        <dbReference type="ARBA" id="ARBA00022498"/>
    </source>
</evidence>
<dbReference type="GO" id="GO:0004665">
    <property type="term" value="F:prephenate dehydrogenase (NADP+) activity"/>
    <property type="evidence" value="ECO:0007669"/>
    <property type="project" value="InterPro"/>
</dbReference>
<comment type="catalytic activity">
    <reaction evidence="9">
        <text>prephenate + NAD(+) = 3-(4-hydroxyphenyl)pyruvate + CO2 + NADH</text>
        <dbReference type="Rhea" id="RHEA:13869"/>
        <dbReference type="ChEBI" id="CHEBI:16526"/>
        <dbReference type="ChEBI" id="CHEBI:29934"/>
        <dbReference type="ChEBI" id="CHEBI:36242"/>
        <dbReference type="ChEBI" id="CHEBI:57540"/>
        <dbReference type="ChEBI" id="CHEBI:57945"/>
        <dbReference type="EC" id="1.3.1.12"/>
    </reaction>
</comment>
<dbReference type="PANTHER" id="PTHR21363">
    <property type="entry name" value="PREPHENATE DEHYDROGENASE"/>
    <property type="match status" value="1"/>
</dbReference>
<dbReference type="Gene3D" id="3.40.50.720">
    <property type="entry name" value="NAD(P)-binding Rossmann-like Domain"/>
    <property type="match status" value="1"/>
</dbReference>
<dbReference type="PANTHER" id="PTHR21363:SF0">
    <property type="entry name" value="PREPHENATE DEHYDROGENASE [NADP(+)]"/>
    <property type="match status" value="1"/>
</dbReference>
<keyword evidence="6" id="KW-0560">Oxidoreductase</keyword>
<keyword evidence="7" id="KW-0520">NAD</keyword>
<evidence type="ECO:0000256" key="9">
    <source>
        <dbReference type="ARBA" id="ARBA00049260"/>
    </source>
</evidence>
<evidence type="ECO:0000256" key="1">
    <source>
        <dbReference type="ARBA" id="ARBA00005067"/>
    </source>
</evidence>
<evidence type="ECO:0000256" key="5">
    <source>
        <dbReference type="ARBA" id="ARBA00022605"/>
    </source>
</evidence>
<keyword evidence="12" id="KW-1185">Reference proteome</keyword>
<dbReference type="InterPro" id="IPR003099">
    <property type="entry name" value="Prephen_DH"/>
</dbReference>
<evidence type="ECO:0000259" key="10">
    <source>
        <dbReference type="PROSITE" id="PS51176"/>
    </source>
</evidence>
<comment type="similarity">
    <text evidence="2">Belongs to the prephenate/arogenate dehydrogenase family.</text>
</comment>
<dbReference type="PROSITE" id="PS51176">
    <property type="entry name" value="PDH_ADH"/>
    <property type="match status" value="1"/>
</dbReference>
<dbReference type="FunFam" id="3.40.50.720:FF:000208">
    <property type="entry name" value="Prephenate dehydrogenase"/>
    <property type="match status" value="1"/>
</dbReference>
<dbReference type="Pfam" id="PF20463">
    <property type="entry name" value="PDH_C"/>
    <property type="match status" value="1"/>
</dbReference>
<reference evidence="12" key="1">
    <citation type="submission" date="2017-09" db="EMBL/GenBank/DDBJ databases">
        <authorList>
            <person name="Varghese N."/>
            <person name="Submissions S."/>
        </authorList>
    </citation>
    <scope>NUCLEOTIDE SEQUENCE [LARGE SCALE GENOMIC DNA]</scope>
    <source>
        <strain evidence="12">DSM 2913</strain>
    </source>
</reference>
<comment type="pathway">
    <text evidence="1">Amino-acid biosynthesis; L-tyrosine biosynthesis; (4-hydroxyphenyl)pyruvate from prephenate (NAD(+) route): step 1/1.</text>
</comment>
<dbReference type="Proteomes" id="UP000218627">
    <property type="component" value="Unassembled WGS sequence"/>
</dbReference>
<proteinExistence type="inferred from homology"/>
<dbReference type="Gene3D" id="1.10.3660.10">
    <property type="entry name" value="6-phosphogluconate dehydrogenase C-terminal like domain"/>
    <property type="match status" value="1"/>
</dbReference>
<keyword evidence="5" id="KW-0028">Amino-acid biosynthesis</keyword>
<dbReference type="EMBL" id="OBEN01000001">
    <property type="protein sequence ID" value="SNZ12098.1"/>
    <property type="molecule type" value="Genomic_DNA"/>
</dbReference>
<dbReference type="SUPFAM" id="SSF51735">
    <property type="entry name" value="NAD(P)-binding Rossmann-fold domains"/>
    <property type="match status" value="1"/>
</dbReference>
<dbReference type="SUPFAM" id="SSF48179">
    <property type="entry name" value="6-phosphogluconate dehydrogenase C-terminal domain-like"/>
    <property type="match status" value="1"/>
</dbReference>
<evidence type="ECO:0000256" key="6">
    <source>
        <dbReference type="ARBA" id="ARBA00023002"/>
    </source>
</evidence>
<dbReference type="InterPro" id="IPR036291">
    <property type="entry name" value="NAD(P)-bd_dom_sf"/>
</dbReference>
<keyword evidence="4" id="KW-0827">Tyrosine biosynthesis</keyword>
<feature type="domain" description="Prephenate/arogenate dehydrogenase" evidence="10">
    <location>
        <begin position="3"/>
        <end position="283"/>
    </location>
</feature>
<keyword evidence="8" id="KW-0057">Aromatic amino acid biosynthesis</keyword>
<evidence type="ECO:0000256" key="8">
    <source>
        <dbReference type="ARBA" id="ARBA00023141"/>
    </source>
</evidence>
<dbReference type="AlphaFoldDB" id="A0A285NSE2"/>
<dbReference type="RefSeq" id="WP_096600599.1">
    <property type="nucleotide sequence ID" value="NZ_OBEN01000001.1"/>
</dbReference>
<dbReference type="EC" id="1.3.1.12" evidence="3"/>
<dbReference type="InterPro" id="IPR050812">
    <property type="entry name" value="Preph/Arog_dehydrog"/>
</dbReference>
<dbReference type="Pfam" id="PF02153">
    <property type="entry name" value="PDH_N"/>
    <property type="match status" value="1"/>
</dbReference>
<protein>
    <recommendedName>
        <fullName evidence="3">prephenate dehydrogenase</fullName>
        <ecNumber evidence="3">1.3.1.12</ecNumber>
    </recommendedName>
</protein>
<evidence type="ECO:0000256" key="2">
    <source>
        <dbReference type="ARBA" id="ARBA00007964"/>
    </source>
</evidence>
<evidence type="ECO:0000313" key="12">
    <source>
        <dbReference type="Proteomes" id="UP000218627"/>
    </source>
</evidence>
<organism evidence="11 12">
    <name type="scientific">Hydrogenobacter hydrogenophilus</name>
    <dbReference type="NCBI Taxonomy" id="35835"/>
    <lineage>
        <taxon>Bacteria</taxon>
        <taxon>Pseudomonadati</taxon>
        <taxon>Aquificota</taxon>
        <taxon>Aquificia</taxon>
        <taxon>Aquificales</taxon>
        <taxon>Aquificaceae</taxon>
        <taxon>Hydrogenobacter</taxon>
    </lineage>
</organism>
<evidence type="ECO:0000256" key="3">
    <source>
        <dbReference type="ARBA" id="ARBA00012068"/>
    </source>
</evidence>
<dbReference type="GO" id="GO:0008977">
    <property type="term" value="F:prephenate dehydrogenase (NAD+) activity"/>
    <property type="evidence" value="ECO:0007669"/>
    <property type="project" value="UniProtKB-EC"/>
</dbReference>
<sequence>MFKRLCVIGVGFMGGSFALAFRESFPNCEILGIDINPYAIDKAIQLGVIDKGSVQMNNLLLFKPDLIMLATPVGTFESIAKELSSLDLKDSLITDLGSVKGRLVYMLEEYLGENFVGGHPIAGTEKSGVENSNKDLFKGKRCILTPTQRTSPKALEKIKNMWVSLGALVEEMDPFLHDYVFGAVSHLPHAVAFALIDAIKNLSKDSVDLFKYPGGGFKDFTRIAGSDPIMWRDIFLENRENVLKAIEAFEMSLKNLKELIKSGNLQELTDYLLSAKNCREKIN</sequence>
<evidence type="ECO:0000313" key="11">
    <source>
        <dbReference type="EMBL" id="SNZ12098.1"/>
    </source>
</evidence>
<dbReference type="InterPro" id="IPR046825">
    <property type="entry name" value="PDH_C"/>
</dbReference>